<dbReference type="STRING" id="947013.SAMN04488109_2540"/>
<sequence>MIRFLIALLASAVLLALGSLYAHAHGWIPTLPSFFYQTLIFLVFSTAIIYLYLYRSNKTGLFLHLYLLTMVVKFIAYGAYNLFVILEDKPGAVSNVIFFMLGYFIFTVVEIAFLYRRITSGGER</sequence>
<keyword evidence="3" id="KW-1185">Reference proteome</keyword>
<organism evidence="2 3">
    <name type="scientific">Chryseolinea serpens</name>
    <dbReference type="NCBI Taxonomy" id="947013"/>
    <lineage>
        <taxon>Bacteria</taxon>
        <taxon>Pseudomonadati</taxon>
        <taxon>Bacteroidota</taxon>
        <taxon>Cytophagia</taxon>
        <taxon>Cytophagales</taxon>
        <taxon>Fulvivirgaceae</taxon>
        <taxon>Chryseolinea</taxon>
    </lineage>
</organism>
<feature type="transmembrane region" description="Helical" evidence="1">
    <location>
        <begin position="34"/>
        <end position="53"/>
    </location>
</feature>
<proteinExistence type="predicted"/>
<evidence type="ECO:0000313" key="2">
    <source>
        <dbReference type="EMBL" id="SHG93607.1"/>
    </source>
</evidence>
<dbReference type="Proteomes" id="UP000184212">
    <property type="component" value="Unassembled WGS sequence"/>
</dbReference>
<keyword evidence="1" id="KW-0472">Membrane</keyword>
<feature type="transmembrane region" description="Helical" evidence="1">
    <location>
        <begin position="65"/>
        <end position="86"/>
    </location>
</feature>
<evidence type="ECO:0000313" key="3">
    <source>
        <dbReference type="Proteomes" id="UP000184212"/>
    </source>
</evidence>
<evidence type="ECO:0000256" key="1">
    <source>
        <dbReference type="SAM" id="Phobius"/>
    </source>
</evidence>
<keyword evidence="1" id="KW-0812">Transmembrane</keyword>
<name>A0A1M5NVT0_9BACT</name>
<feature type="transmembrane region" description="Helical" evidence="1">
    <location>
        <begin position="92"/>
        <end position="115"/>
    </location>
</feature>
<dbReference type="OrthoDB" id="9842567at2"/>
<gene>
    <name evidence="2" type="ORF">SAMN04488109_2540</name>
</gene>
<dbReference type="RefSeq" id="WP_073134177.1">
    <property type="nucleotide sequence ID" value="NZ_FQWQ01000001.1"/>
</dbReference>
<dbReference type="EMBL" id="FQWQ01000001">
    <property type="protein sequence ID" value="SHG93607.1"/>
    <property type="molecule type" value="Genomic_DNA"/>
</dbReference>
<reference evidence="2 3" key="1">
    <citation type="submission" date="2016-11" db="EMBL/GenBank/DDBJ databases">
        <authorList>
            <person name="Jaros S."/>
            <person name="Januszkiewicz K."/>
            <person name="Wedrychowicz H."/>
        </authorList>
    </citation>
    <scope>NUCLEOTIDE SEQUENCE [LARGE SCALE GENOMIC DNA]</scope>
    <source>
        <strain evidence="2 3">DSM 24574</strain>
    </source>
</reference>
<keyword evidence="1" id="KW-1133">Transmembrane helix</keyword>
<accession>A0A1M5NVT0</accession>
<dbReference type="AlphaFoldDB" id="A0A1M5NVT0"/>
<protein>
    <submittedName>
        <fullName evidence="2">Uncharacterized protein</fullName>
    </submittedName>
</protein>